<evidence type="ECO:0000256" key="12">
    <source>
        <dbReference type="ARBA" id="ARBA00047882"/>
    </source>
</evidence>
<dbReference type="RefSeq" id="WP_114833941.1">
    <property type="nucleotide sequence ID" value="NZ_LR699114.1"/>
</dbReference>
<keyword evidence="14" id="KW-0472">Membrane</keyword>
<evidence type="ECO:0000256" key="5">
    <source>
        <dbReference type="ARBA" id="ARBA00012040"/>
    </source>
</evidence>
<dbReference type="InterPro" id="IPR036250">
    <property type="entry name" value="AcylCo_DH-like_C"/>
</dbReference>
<evidence type="ECO:0000256" key="8">
    <source>
        <dbReference type="ARBA" id="ARBA00022827"/>
    </source>
</evidence>
<evidence type="ECO:0000313" key="20">
    <source>
        <dbReference type="Proteomes" id="UP000254720"/>
    </source>
</evidence>
<dbReference type="InterPro" id="IPR009100">
    <property type="entry name" value="AcylCoA_DH/oxidase_NM_dom_sf"/>
</dbReference>
<dbReference type="Pfam" id="PF09317">
    <property type="entry name" value="ACDH_C"/>
    <property type="match status" value="1"/>
</dbReference>
<accession>A0A370GU24</accession>
<keyword evidence="10" id="KW-0560">Oxidoreductase</keyword>
<dbReference type="Pfam" id="PF00441">
    <property type="entry name" value="Acyl-CoA_dh_1"/>
    <property type="match status" value="1"/>
</dbReference>
<dbReference type="Gene3D" id="2.40.110.10">
    <property type="entry name" value="Butyryl-CoA Dehydrogenase, subunit A, domain 2"/>
    <property type="match status" value="1"/>
</dbReference>
<sequence>MIGLGWFLASLAALIALAYHRAALIIWTISFALLLILATKFNGLTAGVTLGWIAFLAVFLPLNISMWRRRFISQPLFNFYRKVMPKMSRTEREAITAGTVTWEADLFRGNPDWQKLLSFPRPKLTEEEQAFIDGPVETLCRMINDWDITHNRADLPPAMWEFLKKEGFFGLIIPKQYGGKQFSAFAHSQILVKISGRSITVSSTVAVPNSLGPAELLLHYGTEEQKEYYLPRLARGEEMPCFALTSPEAGSDAGAMSDHGIVCYEEQQGKRVLGIRLNWDKRYITLAPVATVIGLAFKLYDPDHLLGDKEDIGITCALIPRNTPGVTIGRRHFPLNTPFQNGPIQGKNVFIPMDWIIGGAAQAGKGWRMLMECLAAGRAITLPASTVGGAKVLSYATGAYSRIRKQFNIPIGRFEGIEEPLARIGAYTYLMDAARTLAAGAVDMGEKPSVASAIVKYHVTELGRTIACDGMDIHGGKGICLGPKNYIGRGYESSPIAITVEGANILTRNMIIFGQGAIRCHPYVLAELEAAQLTDNKAALAAFDKAVIRHMAFGISNVIRSLVLGLTGSYIVHAPKGKLKRYFQQATRFASAFALITDVSMLSLGSNLKRKESISARLGDILSYLYLLSSTLKQYHDQGENNDDLPVVHFISQYCLFNIQERFDEIIKNFPNRWMAALLRLFIFPLGKHFSKPKDRLNHKIAGLLMAPTETRQRIAAGAFLSPVKENVLADIQDALIKTIAAEPIEKLIKTAKQDEAVHGYTLFEQAQSALERKIITVEQFDIFMQAEEARKKVIAVDDFLTEDLARNILSESYQSLYAQSDGTNG</sequence>
<comment type="catalytic activity">
    <reaction evidence="13">
        <text>a long-chain 2,3-saturated fatty acyl-CoA + oxidized [electron-transfer flavoprotein] + H(+) = a long-chain (2E)-enoyl-CoA + reduced [electron-transfer flavoprotein]</text>
        <dbReference type="Rhea" id="RHEA:17721"/>
        <dbReference type="Rhea" id="RHEA-COMP:10685"/>
        <dbReference type="Rhea" id="RHEA-COMP:10686"/>
        <dbReference type="ChEBI" id="CHEBI:15378"/>
        <dbReference type="ChEBI" id="CHEBI:57692"/>
        <dbReference type="ChEBI" id="CHEBI:58307"/>
        <dbReference type="ChEBI" id="CHEBI:83721"/>
        <dbReference type="ChEBI" id="CHEBI:83727"/>
        <dbReference type="EC" id="1.3.8.8"/>
    </reaction>
</comment>
<dbReference type="EMBL" id="QQAX01000006">
    <property type="protein sequence ID" value="RDI46044.1"/>
    <property type="molecule type" value="Genomic_DNA"/>
</dbReference>
<evidence type="ECO:0000256" key="10">
    <source>
        <dbReference type="ARBA" id="ARBA00023002"/>
    </source>
</evidence>
<dbReference type="EC" id="1.3.8.8" evidence="5"/>
<evidence type="ECO:0000259" key="15">
    <source>
        <dbReference type="Pfam" id="PF00441"/>
    </source>
</evidence>
<evidence type="ECO:0000256" key="6">
    <source>
        <dbReference type="ARBA" id="ARBA00020144"/>
    </source>
</evidence>
<gene>
    <name evidence="19" type="ORF">C8D86_10648</name>
</gene>
<feature type="domain" description="Acyl-CoA dehydrogenase/oxidase C-terminal" evidence="15">
    <location>
        <begin position="364"/>
        <end position="511"/>
    </location>
</feature>
<dbReference type="EC" id="1.3.8.7" evidence="4"/>
<dbReference type="InterPro" id="IPR050741">
    <property type="entry name" value="Acyl-CoA_dehydrogenase"/>
</dbReference>
<dbReference type="PANTHER" id="PTHR48083:SF18">
    <property type="entry name" value="ACYL-COENZYME A DEHYDROGENASE"/>
    <property type="match status" value="1"/>
</dbReference>
<keyword evidence="9" id="KW-0276">Fatty acid metabolism</keyword>
<organism evidence="19 20">
    <name type="scientific">Aquicella lusitana</name>
    <dbReference type="NCBI Taxonomy" id="254246"/>
    <lineage>
        <taxon>Bacteria</taxon>
        <taxon>Pseudomonadati</taxon>
        <taxon>Pseudomonadota</taxon>
        <taxon>Gammaproteobacteria</taxon>
        <taxon>Legionellales</taxon>
        <taxon>Coxiellaceae</taxon>
        <taxon>Aquicella</taxon>
    </lineage>
</organism>
<dbReference type="GO" id="GO:0070991">
    <property type="term" value="F:medium-chain fatty acyl-CoA dehydrogenase activity"/>
    <property type="evidence" value="ECO:0007669"/>
    <property type="project" value="UniProtKB-EC"/>
</dbReference>
<dbReference type="GO" id="GO:0050660">
    <property type="term" value="F:flavin adenine dinucleotide binding"/>
    <property type="evidence" value="ECO:0007669"/>
    <property type="project" value="InterPro"/>
</dbReference>
<evidence type="ECO:0000259" key="17">
    <source>
        <dbReference type="Pfam" id="PF02771"/>
    </source>
</evidence>
<comment type="similarity">
    <text evidence="3">Belongs to the acyl-CoA dehydrogenase family.</text>
</comment>
<evidence type="ECO:0000313" key="19">
    <source>
        <dbReference type="EMBL" id="RDI46044.1"/>
    </source>
</evidence>
<feature type="domain" description="Acyl-CoA dehydrogenase C-terminal bacterial-type" evidence="18">
    <location>
        <begin position="518"/>
        <end position="800"/>
    </location>
</feature>
<proteinExistence type="inferred from homology"/>
<dbReference type="UniPathway" id="UPA00659"/>
<dbReference type="FunFam" id="1.10.540.10:FF:000004">
    <property type="entry name" value="Acyl-CoA dehydrogenase"/>
    <property type="match status" value="1"/>
</dbReference>
<evidence type="ECO:0000259" key="16">
    <source>
        <dbReference type="Pfam" id="PF02770"/>
    </source>
</evidence>
<dbReference type="GO" id="GO:0004466">
    <property type="term" value="F:long-chain fatty acyl-CoA dehydrogenase activity"/>
    <property type="evidence" value="ECO:0007669"/>
    <property type="project" value="UniProtKB-EC"/>
</dbReference>
<dbReference type="Proteomes" id="UP000254720">
    <property type="component" value="Unassembled WGS sequence"/>
</dbReference>
<comment type="catalytic activity">
    <reaction evidence="12">
        <text>a medium-chain 2,3-saturated fatty acyl-CoA + oxidized [electron-transfer flavoprotein] + H(+) = a medium-chain (2E)-enoyl-CoA + reduced [electron-transfer flavoprotein]</text>
        <dbReference type="Rhea" id="RHEA:14477"/>
        <dbReference type="Rhea" id="RHEA-COMP:10685"/>
        <dbReference type="Rhea" id="RHEA-COMP:10686"/>
        <dbReference type="ChEBI" id="CHEBI:15378"/>
        <dbReference type="ChEBI" id="CHEBI:57692"/>
        <dbReference type="ChEBI" id="CHEBI:58307"/>
        <dbReference type="ChEBI" id="CHEBI:83723"/>
        <dbReference type="ChEBI" id="CHEBI:83726"/>
        <dbReference type="EC" id="1.3.8.7"/>
    </reaction>
</comment>
<dbReference type="InterPro" id="IPR046373">
    <property type="entry name" value="Acyl-CoA_Oxase/DH_mid-dom_sf"/>
</dbReference>
<dbReference type="AlphaFoldDB" id="A0A370GU24"/>
<dbReference type="FunFam" id="2.40.110.10:FF:000010">
    <property type="entry name" value="Acyl-CoA dehydrogenase"/>
    <property type="match status" value="1"/>
</dbReference>
<evidence type="ECO:0000259" key="18">
    <source>
        <dbReference type="Pfam" id="PF09317"/>
    </source>
</evidence>
<dbReference type="Gene3D" id="1.20.140.10">
    <property type="entry name" value="Butyryl-CoA Dehydrogenase, subunit A, domain 3"/>
    <property type="match status" value="1"/>
</dbReference>
<dbReference type="FunFam" id="1.20.140.10:FF:000009">
    <property type="entry name" value="Acyl-CoA dehydrogenase"/>
    <property type="match status" value="1"/>
</dbReference>
<keyword evidence="8" id="KW-0274">FAD</keyword>
<dbReference type="Gene3D" id="1.10.540.10">
    <property type="entry name" value="Acyl-CoA dehydrogenase/oxidase, N-terminal domain"/>
    <property type="match status" value="1"/>
</dbReference>
<dbReference type="OrthoDB" id="9802447at2"/>
<comment type="pathway">
    <text evidence="2">Lipid metabolism; fatty acid beta-oxidation.</text>
</comment>
<keyword evidence="11" id="KW-0443">Lipid metabolism</keyword>
<evidence type="ECO:0000256" key="9">
    <source>
        <dbReference type="ARBA" id="ARBA00022832"/>
    </source>
</evidence>
<reference evidence="19 20" key="1">
    <citation type="submission" date="2018-07" db="EMBL/GenBank/DDBJ databases">
        <title>Genomic Encyclopedia of Type Strains, Phase IV (KMG-IV): sequencing the most valuable type-strain genomes for metagenomic binning, comparative biology and taxonomic classification.</title>
        <authorList>
            <person name="Goeker M."/>
        </authorList>
    </citation>
    <scope>NUCLEOTIDE SEQUENCE [LARGE SCALE GENOMIC DNA]</scope>
    <source>
        <strain evidence="19 20">DSM 16500</strain>
    </source>
</reference>
<dbReference type="Pfam" id="PF02771">
    <property type="entry name" value="Acyl-CoA_dh_N"/>
    <property type="match status" value="1"/>
</dbReference>
<feature type="domain" description="Acyl-CoA dehydrogenase/oxidase N-terminal" evidence="17">
    <location>
        <begin position="126"/>
        <end position="237"/>
    </location>
</feature>
<dbReference type="GO" id="GO:0033539">
    <property type="term" value="P:fatty acid beta-oxidation using acyl-CoA dehydrogenase"/>
    <property type="evidence" value="ECO:0007669"/>
    <property type="project" value="InterPro"/>
</dbReference>
<protein>
    <recommendedName>
        <fullName evidence="6">Acyl-coenzyme A dehydrogenase</fullName>
        <ecNumber evidence="4">1.3.8.7</ecNumber>
        <ecNumber evidence="5">1.3.8.8</ecNumber>
    </recommendedName>
</protein>
<evidence type="ECO:0000256" key="4">
    <source>
        <dbReference type="ARBA" id="ARBA00012033"/>
    </source>
</evidence>
<evidence type="ECO:0000256" key="7">
    <source>
        <dbReference type="ARBA" id="ARBA00022630"/>
    </source>
</evidence>
<keyword evidence="20" id="KW-1185">Reference proteome</keyword>
<comment type="caution">
    <text evidence="19">The sequence shown here is derived from an EMBL/GenBank/DDBJ whole genome shotgun (WGS) entry which is preliminary data.</text>
</comment>
<comment type="cofactor">
    <cofactor evidence="1">
        <name>FAD</name>
        <dbReference type="ChEBI" id="CHEBI:57692"/>
    </cofactor>
</comment>
<dbReference type="InterPro" id="IPR013786">
    <property type="entry name" value="AcylCoA_DH/ox_N"/>
</dbReference>
<dbReference type="SUPFAM" id="SSF47203">
    <property type="entry name" value="Acyl-CoA dehydrogenase C-terminal domain-like"/>
    <property type="match status" value="1"/>
</dbReference>
<evidence type="ECO:0000256" key="13">
    <source>
        <dbReference type="ARBA" id="ARBA00049247"/>
    </source>
</evidence>
<dbReference type="PANTHER" id="PTHR48083">
    <property type="entry name" value="MEDIUM-CHAIN SPECIFIC ACYL-COA DEHYDROGENASE, MITOCHONDRIAL-RELATED"/>
    <property type="match status" value="1"/>
</dbReference>
<keyword evidence="14" id="KW-0812">Transmembrane</keyword>
<keyword evidence="7" id="KW-0285">Flavoprotein</keyword>
<dbReference type="InterPro" id="IPR009075">
    <property type="entry name" value="AcylCo_DH/oxidase_C"/>
</dbReference>
<dbReference type="InterPro" id="IPR037069">
    <property type="entry name" value="AcylCoA_DH/ox_N_sf"/>
</dbReference>
<keyword evidence="14" id="KW-1133">Transmembrane helix</keyword>
<evidence type="ECO:0000256" key="2">
    <source>
        <dbReference type="ARBA" id="ARBA00005005"/>
    </source>
</evidence>
<feature type="transmembrane region" description="Helical" evidence="14">
    <location>
        <begin position="32"/>
        <end position="60"/>
    </location>
</feature>
<evidence type="ECO:0000256" key="3">
    <source>
        <dbReference type="ARBA" id="ARBA00009347"/>
    </source>
</evidence>
<dbReference type="Pfam" id="PF02770">
    <property type="entry name" value="Acyl-CoA_dh_M"/>
    <property type="match status" value="1"/>
</dbReference>
<dbReference type="GO" id="GO:0005737">
    <property type="term" value="C:cytoplasm"/>
    <property type="evidence" value="ECO:0007669"/>
    <property type="project" value="TreeGrafter"/>
</dbReference>
<name>A0A370GU24_9COXI</name>
<evidence type="ECO:0000256" key="1">
    <source>
        <dbReference type="ARBA" id="ARBA00001974"/>
    </source>
</evidence>
<dbReference type="InterPro" id="IPR006091">
    <property type="entry name" value="Acyl-CoA_Oxase/DH_mid-dom"/>
</dbReference>
<feature type="domain" description="Acyl-CoA oxidase/dehydrogenase middle" evidence="16">
    <location>
        <begin position="241"/>
        <end position="332"/>
    </location>
</feature>
<dbReference type="NCBIfam" id="NF009586">
    <property type="entry name" value="PRK13026.1"/>
    <property type="match status" value="1"/>
</dbReference>
<evidence type="ECO:0000256" key="14">
    <source>
        <dbReference type="SAM" id="Phobius"/>
    </source>
</evidence>
<dbReference type="InterPro" id="IPR015396">
    <property type="entry name" value="FadE_C"/>
</dbReference>
<dbReference type="SUPFAM" id="SSF56645">
    <property type="entry name" value="Acyl-CoA dehydrogenase NM domain-like"/>
    <property type="match status" value="1"/>
</dbReference>
<evidence type="ECO:0000256" key="11">
    <source>
        <dbReference type="ARBA" id="ARBA00023098"/>
    </source>
</evidence>
<dbReference type="NCBIfam" id="NF007000">
    <property type="entry name" value="PRK09463.1"/>
    <property type="match status" value="1"/>
</dbReference>